<dbReference type="EMBL" id="SJPW01000006">
    <property type="protein sequence ID" value="TWU48912.1"/>
    <property type="molecule type" value="Genomic_DNA"/>
</dbReference>
<keyword evidence="3" id="KW-1185">Reference proteome</keyword>
<sequence length="793" mass="89073">MTASTIQFITKTRLAELSRQRESLLSQYDAAEAAGRGHDLQCLAKMYDRLKSVRTTESPLHRDLPDLRALFHGVDAPQSLVDFWHEKLLTEIRRGRLRANIVYLFGAFLSEWDESDVQGTPRLNERRAEKTRILKEIVSPNSPPALDLMDSALGGFADHGDKVQAIIVQRLEKSLDLKLGGFDGLHWISANPHYSTDVRLEAKQFQENGALANQLSDAIRVANRDPRLWSWPEQGVCPRILWTRNRWRLYPTIPLVELLSVNHSAGFWSSAIDEGYTNSAIILSIRSRLQKLIDLNAPEVILSNERRMLAMQKDRASLDWYEPIDPWTNEPVLREDEGASVTGVVGMRATRQAELRDASNMGYGYGEGINPMVKLVHTEIELLRAAYPDTPLHVLKIDVRDYFASVPHETLLTMLRGLGMTDAGIDFTQRYLQVPFLTDADQVRAASRGVPMEMGYSHWLCEKLMRLLERFIHSQANVRIIRQLDDLCILGPSDIEVAAAYAAARSFLADVGLTLNDSKSGAVTISGSKHTDLPAGNPRWGVLELTDGGQWQVNKEAFQTYLNDSRKEVDARYAVLAKVLAYNDQLEHLVWGLGLVMDLGDHHRDSANKTLQSFENDFFGSGESIFTGLKSLIETRHRGNLREVPLAWMLWPITAGGIGLRSVTVLCGQYQMAFDVRSAAKKAVPKEASEDWQTKSNAWSEFYDDKNVTLEPANCDESRTMNALVEGFISRGKVISGGEQDGLSPYWRWTLSIFGPEILDKLGTFEFLLTDLVPLQLIHDKLISTDSPTADDV</sequence>
<name>A0A5C6EIM7_9BACT</name>
<dbReference type="GO" id="GO:0003964">
    <property type="term" value="F:RNA-directed DNA polymerase activity"/>
    <property type="evidence" value="ECO:0007669"/>
    <property type="project" value="UniProtKB-KW"/>
</dbReference>
<dbReference type="Pfam" id="PF00078">
    <property type="entry name" value="RVT_1"/>
    <property type="match status" value="1"/>
</dbReference>
<dbReference type="AlphaFoldDB" id="A0A5C6EIM7"/>
<dbReference type="OrthoDB" id="135480at2"/>
<comment type="caution">
    <text evidence="2">The sequence shown here is derived from an EMBL/GenBank/DDBJ whole genome shotgun (WGS) entry which is preliminary data.</text>
</comment>
<organism evidence="2 3">
    <name type="scientific">Rubripirellula tenax</name>
    <dbReference type="NCBI Taxonomy" id="2528015"/>
    <lineage>
        <taxon>Bacteria</taxon>
        <taxon>Pseudomonadati</taxon>
        <taxon>Planctomycetota</taxon>
        <taxon>Planctomycetia</taxon>
        <taxon>Pirellulales</taxon>
        <taxon>Pirellulaceae</taxon>
        <taxon>Rubripirellula</taxon>
    </lineage>
</organism>
<accession>A0A5C6EIM7</accession>
<dbReference type="InterPro" id="IPR000477">
    <property type="entry name" value="RT_dom"/>
</dbReference>
<evidence type="ECO:0000313" key="3">
    <source>
        <dbReference type="Proteomes" id="UP000318288"/>
    </source>
</evidence>
<dbReference type="Proteomes" id="UP000318288">
    <property type="component" value="Unassembled WGS sequence"/>
</dbReference>
<proteinExistence type="predicted"/>
<reference evidence="2 3" key="1">
    <citation type="submission" date="2019-02" db="EMBL/GenBank/DDBJ databases">
        <title>Deep-cultivation of Planctomycetes and their phenomic and genomic characterization uncovers novel biology.</title>
        <authorList>
            <person name="Wiegand S."/>
            <person name="Jogler M."/>
            <person name="Boedeker C."/>
            <person name="Pinto D."/>
            <person name="Vollmers J."/>
            <person name="Rivas-Marin E."/>
            <person name="Kohn T."/>
            <person name="Peeters S.H."/>
            <person name="Heuer A."/>
            <person name="Rast P."/>
            <person name="Oberbeckmann S."/>
            <person name="Bunk B."/>
            <person name="Jeske O."/>
            <person name="Meyerdierks A."/>
            <person name="Storesund J.E."/>
            <person name="Kallscheuer N."/>
            <person name="Luecker S."/>
            <person name="Lage O.M."/>
            <person name="Pohl T."/>
            <person name="Merkel B.J."/>
            <person name="Hornburger P."/>
            <person name="Mueller R.-W."/>
            <person name="Bruemmer F."/>
            <person name="Labrenz M."/>
            <person name="Spormann A.M."/>
            <person name="Op Den Camp H."/>
            <person name="Overmann J."/>
            <person name="Amann R."/>
            <person name="Jetten M.S.M."/>
            <person name="Mascher T."/>
            <person name="Medema M.H."/>
            <person name="Devos D.P."/>
            <person name="Kaster A.-K."/>
            <person name="Ovreas L."/>
            <person name="Rohde M."/>
            <person name="Galperin M.Y."/>
            <person name="Jogler C."/>
        </authorList>
    </citation>
    <scope>NUCLEOTIDE SEQUENCE [LARGE SCALE GENOMIC DNA]</scope>
    <source>
        <strain evidence="2 3">Poly51</strain>
    </source>
</reference>
<keyword evidence="2" id="KW-0808">Transferase</keyword>
<feature type="domain" description="Reverse transcriptase" evidence="1">
    <location>
        <begin position="292"/>
        <end position="545"/>
    </location>
</feature>
<protein>
    <submittedName>
        <fullName evidence="2">Reverse transcriptase (RNA-dependent DNA polymerase)</fullName>
    </submittedName>
</protein>
<dbReference type="PANTHER" id="PTHR37015:SF2">
    <property type="entry name" value="REVERSE TRANSCRIPTASE DOMAIN-CONTAINING PROTEIN"/>
    <property type="match status" value="1"/>
</dbReference>
<dbReference type="PANTHER" id="PTHR37015">
    <property type="entry name" value="REVERSE TRANSCRIPTASE DOMAIN-CONTAINING PROTEIN"/>
    <property type="match status" value="1"/>
</dbReference>
<dbReference type="RefSeq" id="WP_146460517.1">
    <property type="nucleotide sequence ID" value="NZ_SJPW01000006.1"/>
</dbReference>
<dbReference type="PROSITE" id="PS50878">
    <property type="entry name" value="RT_POL"/>
    <property type="match status" value="1"/>
</dbReference>
<evidence type="ECO:0000259" key="1">
    <source>
        <dbReference type="PROSITE" id="PS50878"/>
    </source>
</evidence>
<keyword evidence="2" id="KW-0695">RNA-directed DNA polymerase</keyword>
<gene>
    <name evidence="2" type="ORF">Poly51_48160</name>
</gene>
<keyword evidence="2" id="KW-0548">Nucleotidyltransferase</keyword>
<evidence type="ECO:0000313" key="2">
    <source>
        <dbReference type="EMBL" id="TWU48912.1"/>
    </source>
</evidence>